<organism evidence="1 2">
    <name type="scientific">Candidatus Nephthysia bennettiae</name>
    <dbReference type="NCBI Taxonomy" id="3127016"/>
    <lineage>
        <taxon>Bacteria</taxon>
        <taxon>Bacillati</taxon>
        <taxon>Candidatus Dormiibacterota</taxon>
        <taxon>Candidatus Dormibacteria</taxon>
        <taxon>Candidatus Dormibacterales</taxon>
        <taxon>Candidatus Dormibacteraceae</taxon>
        <taxon>Candidatus Nephthysia</taxon>
    </lineage>
</organism>
<evidence type="ECO:0000313" key="2">
    <source>
        <dbReference type="Proteomes" id="UP000612893"/>
    </source>
</evidence>
<comment type="caution">
    <text evidence="1">The sequence shown here is derived from an EMBL/GenBank/DDBJ whole genome shotgun (WGS) entry which is preliminary data.</text>
</comment>
<dbReference type="AlphaFoldDB" id="A0A934KCL1"/>
<dbReference type="Proteomes" id="UP000612893">
    <property type="component" value="Unassembled WGS sequence"/>
</dbReference>
<protein>
    <submittedName>
        <fullName evidence="1">Uncharacterized protein</fullName>
    </submittedName>
</protein>
<evidence type="ECO:0000313" key="1">
    <source>
        <dbReference type="EMBL" id="MBJ7600811.1"/>
    </source>
</evidence>
<name>A0A934KCL1_9BACT</name>
<dbReference type="EMBL" id="JAEKNR010000220">
    <property type="protein sequence ID" value="MBJ7600811.1"/>
    <property type="molecule type" value="Genomic_DNA"/>
</dbReference>
<sequence length="89" mass="9963">MAMKRLAESRGVELDNATNHIRLIRDLRDEADEWLFVMVRDAVEAGQTWAAVGESLGVSKQAAHERYAPLIMARARNAVDNQDDGEEPN</sequence>
<proteinExistence type="predicted"/>
<keyword evidence="2" id="KW-1185">Reference proteome</keyword>
<reference evidence="1" key="1">
    <citation type="submission" date="2020-10" db="EMBL/GenBank/DDBJ databases">
        <title>Ca. Dormibacterota MAGs.</title>
        <authorList>
            <person name="Montgomery K."/>
        </authorList>
    </citation>
    <scope>NUCLEOTIDE SEQUENCE [LARGE SCALE GENOMIC DNA]</scope>
    <source>
        <strain evidence="1">SC8812_S17_10</strain>
    </source>
</reference>
<dbReference type="RefSeq" id="WP_338204785.1">
    <property type="nucleotide sequence ID" value="NZ_JAEKNR010000220.1"/>
</dbReference>
<accession>A0A934KCL1</accession>
<gene>
    <name evidence="1" type="ORF">JF922_22430</name>
</gene>